<feature type="transmembrane region" description="Helical" evidence="1">
    <location>
        <begin position="174"/>
        <end position="199"/>
    </location>
</feature>
<feature type="transmembrane region" description="Helical" evidence="1">
    <location>
        <begin position="283"/>
        <end position="304"/>
    </location>
</feature>
<keyword evidence="1" id="KW-1133">Transmembrane helix</keyword>
<dbReference type="AlphaFoldDB" id="A0A6I2GH97"/>
<evidence type="ECO:0000313" key="2">
    <source>
        <dbReference type="EMBL" id="MRI86476.1"/>
    </source>
</evidence>
<sequence length="318" mass="36791">MDQTDFLLKELAFQQVPVLAIDLYKANTKAYPVLLGIDREAKTYYLRFGVERAFETIESKEKLSFLDEITELYGPLDVTYYSRFRSSFLEVTADLPTDPAVFEQNIRGLMTDISEKCEELKLMETDFMGELVEETIAVYRYGQTYYLLNRVSAQRLNKEASKYPPTDATTGKQAILTGLIGALLGIFLGFIFVFMRWGIVLHLRVHLWLPTLLASLLGFYFYRKRKGPVDKASYLKLAASVWGLSLVYNYLYYAFGLGSGRYFFNFLSRLPELLKAHNFMGEFMLRTGISLVIVSLYACLDYLFHRRFKRLSDIDKIE</sequence>
<reference evidence="2 3" key="1">
    <citation type="submission" date="2019-11" db="EMBL/GenBank/DDBJ databases">
        <title>Characterisation of Fundicoccus ignavus gen. nov. sp. nov., a novel genus of the family Aerococcaceae isolated from bulk tank milk.</title>
        <authorList>
            <person name="Siebert A."/>
            <person name="Huptas C."/>
            <person name="Wenning M."/>
            <person name="Scherer S."/>
            <person name="Doll E.V."/>
        </authorList>
    </citation>
    <scope>NUCLEOTIDE SEQUENCE [LARGE SCALE GENOMIC DNA]</scope>
    <source>
        <strain evidence="2 3">WS4759</strain>
    </source>
</reference>
<comment type="caution">
    <text evidence="2">The sequence shown here is derived from an EMBL/GenBank/DDBJ whole genome shotgun (WGS) entry which is preliminary data.</text>
</comment>
<organism evidence="2 3">
    <name type="scientific">Fundicoccus ignavus</name>
    <dbReference type="NCBI Taxonomy" id="2664442"/>
    <lineage>
        <taxon>Bacteria</taxon>
        <taxon>Bacillati</taxon>
        <taxon>Bacillota</taxon>
        <taxon>Bacilli</taxon>
        <taxon>Lactobacillales</taxon>
        <taxon>Aerococcaceae</taxon>
        <taxon>Fundicoccus</taxon>
    </lineage>
</organism>
<evidence type="ECO:0000256" key="1">
    <source>
        <dbReference type="SAM" id="Phobius"/>
    </source>
</evidence>
<dbReference type="RefSeq" id="WP_153864126.1">
    <property type="nucleotide sequence ID" value="NZ_WJQS01000017.1"/>
</dbReference>
<name>A0A6I2GH97_9LACT</name>
<feature type="transmembrane region" description="Helical" evidence="1">
    <location>
        <begin position="205"/>
        <end position="222"/>
    </location>
</feature>
<keyword evidence="1" id="KW-0812">Transmembrane</keyword>
<feature type="transmembrane region" description="Helical" evidence="1">
    <location>
        <begin position="234"/>
        <end position="255"/>
    </location>
</feature>
<evidence type="ECO:0000313" key="3">
    <source>
        <dbReference type="Proteomes" id="UP000430975"/>
    </source>
</evidence>
<keyword evidence="3" id="KW-1185">Reference proteome</keyword>
<accession>A0A6I2GH97</accession>
<protein>
    <submittedName>
        <fullName evidence="2">Uncharacterized protein</fullName>
    </submittedName>
</protein>
<keyword evidence="1" id="KW-0472">Membrane</keyword>
<dbReference type="EMBL" id="WJQS01000017">
    <property type="protein sequence ID" value="MRI86476.1"/>
    <property type="molecule type" value="Genomic_DNA"/>
</dbReference>
<dbReference type="Proteomes" id="UP000430975">
    <property type="component" value="Unassembled WGS sequence"/>
</dbReference>
<proteinExistence type="predicted"/>
<gene>
    <name evidence="2" type="ORF">GIY09_11530</name>
</gene>